<sequence>MAGEIWLAPPGFSTRGTGVIAGGTQVTHQFGGMMSLKSVAGARQAARCLSLQWSALALGVADSVGWVLLSAAKADLLLAQ</sequence>
<dbReference type="Proteomes" id="UP000217141">
    <property type="component" value="Plasmid p3"/>
</dbReference>
<protein>
    <submittedName>
        <fullName evidence="1">Uncharacterized protein</fullName>
    </submittedName>
</protein>
<accession>A0A249N0F3</accession>
<keyword evidence="1" id="KW-0614">Plasmid</keyword>
<name>A0A249N0F3_SPHXE</name>
<dbReference type="KEGG" id="shyd:CJD35_20705"/>
<reference evidence="1 2" key="1">
    <citation type="submission" date="2017-08" db="EMBL/GenBank/DDBJ databases">
        <title>Whole Genome Sequence of Sphingobium hydrophobicum C1: Insights into Adaption to the Electronic-waste Contaminated Sediment.</title>
        <authorList>
            <person name="Song D."/>
            <person name="Chen X."/>
            <person name="Xu M."/>
        </authorList>
    </citation>
    <scope>NUCLEOTIDE SEQUENCE [LARGE SCALE GENOMIC DNA]</scope>
    <source>
        <strain evidence="1 2">C1</strain>
        <plasmid evidence="1 2">p3</plasmid>
    </source>
</reference>
<evidence type="ECO:0000313" key="2">
    <source>
        <dbReference type="Proteomes" id="UP000217141"/>
    </source>
</evidence>
<organism evidence="1 2">
    <name type="scientific">Sphingobium xenophagum</name>
    <dbReference type="NCBI Taxonomy" id="121428"/>
    <lineage>
        <taxon>Bacteria</taxon>
        <taxon>Pseudomonadati</taxon>
        <taxon>Pseudomonadota</taxon>
        <taxon>Alphaproteobacteria</taxon>
        <taxon>Sphingomonadales</taxon>
        <taxon>Sphingomonadaceae</taxon>
        <taxon>Sphingobium</taxon>
    </lineage>
</organism>
<dbReference type="AlphaFoldDB" id="A0A249N0F3"/>
<proteinExistence type="predicted"/>
<geneLocation type="plasmid" evidence="1 2">
    <name>p3</name>
</geneLocation>
<gene>
    <name evidence="1" type="ORF">CJD35_20705</name>
</gene>
<dbReference type="RefSeq" id="WP_095687547.1">
    <property type="nucleotide sequence ID" value="NZ_CP022749.1"/>
</dbReference>
<evidence type="ECO:0000313" key="1">
    <source>
        <dbReference type="EMBL" id="ASY46907.1"/>
    </source>
</evidence>
<dbReference type="EMBL" id="CP022749">
    <property type="protein sequence ID" value="ASY46907.1"/>
    <property type="molecule type" value="Genomic_DNA"/>
</dbReference>